<dbReference type="RefSeq" id="XP_013320635.1">
    <property type="nucleotide sequence ID" value="XM_013465181.1"/>
</dbReference>
<keyword evidence="3" id="KW-1185">Reference proteome</keyword>
<evidence type="ECO:0000313" key="2">
    <source>
        <dbReference type="EMBL" id="KIW60051.1"/>
    </source>
</evidence>
<dbReference type="AlphaFoldDB" id="A0A0D2C598"/>
<feature type="region of interest" description="Disordered" evidence="1">
    <location>
        <begin position="1"/>
        <end position="73"/>
    </location>
</feature>
<dbReference type="Proteomes" id="UP000054342">
    <property type="component" value="Unassembled WGS sequence"/>
</dbReference>
<protein>
    <recommendedName>
        <fullName evidence="4">Glucose-repressible protein</fullName>
    </recommendedName>
</protein>
<dbReference type="PANTHER" id="PTHR38789">
    <property type="entry name" value="REPRESSIBLE PROTEIN GRG1, PUTATIVE (AFU_ORTHOLOGUE AFUA_5G14210)-RELATED"/>
    <property type="match status" value="1"/>
</dbReference>
<dbReference type="EMBL" id="KN847317">
    <property type="protein sequence ID" value="KIW60051.1"/>
    <property type="molecule type" value="Genomic_DNA"/>
</dbReference>
<feature type="compositionally biased region" description="Basic and acidic residues" evidence="1">
    <location>
        <begin position="22"/>
        <end position="35"/>
    </location>
</feature>
<gene>
    <name evidence="2" type="ORF">PV05_00300</name>
</gene>
<accession>A0A0D2C598</accession>
<dbReference type="Pfam" id="PF11034">
    <property type="entry name" value="Grg1"/>
    <property type="match status" value="1"/>
</dbReference>
<evidence type="ECO:0000256" key="1">
    <source>
        <dbReference type="SAM" id="MobiDB-lite"/>
    </source>
</evidence>
<dbReference type="PANTHER" id="PTHR38789:SF1">
    <property type="entry name" value="GLUCOSE-REPRESSIBLE GENE PROTEIN-RELATED"/>
    <property type="match status" value="1"/>
</dbReference>
<evidence type="ECO:0008006" key="4">
    <source>
        <dbReference type="Google" id="ProtNLM"/>
    </source>
</evidence>
<name>A0A0D2C598_9EURO</name>
<proteinExistence type="predicted"/>
<dbReference type="InterPro" id="IPR020100">
    <property type="entry name" value="Glc-repressible_Grg1"/>
</dbReference>
<dbReference type="HOGENOM" id="CLU_179513_1_1_1"/>
<sequence length="73" mass="8016">MNTIRNTGNWISHKTQGGAHAASKETNKQVAKDPNVRTSTRIRAAGDAVKDKIHESSHNRTADANKHAAKHNY</sequence>
<feature type="compositionally biased region" description="Basic and acidic residues" evidence="1">
    <location>
        <begin position="48"/>
        <end position="66"/>
    </location>
</feature>
<reference evidence="2 3" key="1">
    <citation type="submission" date="2015-01" db="EMBL/GenBank/DDBJ databases">
        <title>The Genome Sequence of Exophiala xenobiotica CBS118157.</title>
        <authorList>
            <consortium name="The Broad Institute Genomics Platform"/>
            <person name="Cuomo C."/>
            <person name="de Hoog S."/>
            <person name="Gorbushina A."/>
            <person name="Stielow B."/>
            <person name="Teixiera M."/>
            <person name="Abouelleil A."/>
            <person name="Chapman S.B."/>
            <person name="Priest M."/>
            <person name="Young S.K."/>
            <person name="Wortman J."/>
            <person name="Nusbaum C."/>
            <person name="Birren B."/>
        </authorList>
    </citation>
    <scope>NUCLEOTIDE SEQUENCE [LARGE SCALE GENOMIC DNA]</scope>
    <source>
        <strain evidence="2 3">CBS 118157</strain>
    </source>
</reference>
<dbReference type="OrthoDB" id="10039103at2759"/>
<evidence type="ECO:0000313" key="3">
    <source>
        <dbReference type="Proteomes" id="UP000054342"/>
    </source>
</evidence>
<organism evidence="2 3">
    <name type="scientific">Exophiala xenobiotica</name>
    <dbReference type="NCBI Taxonomy" id="348802"/>
    <lineage>
        <taxon>Eukaryota</taxon>
        <taxon>Fungi</taxon>
        <taxon>Dikarya</taxon>
        <taxon>Ascomycota</taxon>
        <taxon>Pezizomycotina</taxon>
        <taxon>Eurotiomycetes</taxon>
        <taxon>Chaetothyriomycetidae</taxon>
        <taxon>Chaetothyriales</taxon>
        <taxon>Herpotrichiellaceae</taxon>
        <taxon>Exophiala</taxon>
    </lineage>
</organism>
<dbReference type="STRING" id="348802.A0A0D2C598"/>
<dbReference type="GeneID" id="25322208"/>
<feature type="compositionally biased region" description="Polar residues" evidence="1">
    <location>
        <begin position="1"/>
        <end position="15"/>
    </location>
</feature>